<accession>A0AAE3KDB8</accession>
<sequence length="282" mass="29655">MVSRTAMNVAATEFRRPAWLDAADGFLLDMDGTLVAAGRPLPGAAELLAAVEGRFVIVSNNSTDVASGLARKLNRMGLPVSPEQILLAGETAVRWLAEHRPGLRILLLGSTSLHRLARNLGLQLGEDSPDLVLLARDVRFGYRRLCQVANMLRHGAELMVTNPDLTHPGAMPPEIVPETGALMQAVVACSGVEPSMIFGKPETPLLEEGLRRLGISAAAATMIGDNADTDFRGAARLGIPCLLVGSGACVHASTPAGLLRYPGLATAPTEATNTPGRFINSA</sequence>
<dbReference type="SUPFAM" id="SSF56784">
    <property type="entry name" value="HAD-like"/>
    <property type="match status" value="1"/>
</dbReference>
<dbReference type="GO" id="GO:0005737">
    <property type="term" value="C:cytoplasm"/>
    <property type="evidence" value="ECO:0007669"/>
    <property type="project" value="TreeGrafter"/>
</dbReference>
<name>A0AAE3KDB8_9GAMM</name>
<dbReference type="AlphaFoldDB" id="A0AAE3KDB8"/>
<dbReference type="InterPro" id="IPR006357">
    <property type="entry name" value="HAD-SF_hydro_IIA"/>
</dbReference>
<gene>
    <name evidence="1" type="ORF">J2T57_003855</name>
</gene>
<keyword evidence="2" id="KW-1185">Reference proteome</keyword>
<dbReference type="PANTHER" id="PTHR19288">
    <property type="entry name" value="4-NITROPHENYLPHOSPHATASE-RELATED"/>
    <property type="match status" value="1"/>
</dbReference>
<dbReference type="EMBL" id="JALJXV010000010">
    <property type="protein sequence ID" value="MCP1676684.1"/>
    <property type="molecule type" value="Genomic_DNA"/>
</dbReference>
<dbReference type="InterPro" id="IPR023214">
    <property type="entry name" value="HAD_sf"/>
</dbReference>
<dbReference type="RefSeq" id="WP_253483512.1">
    <property type="nucleotide sequence ID" value="NZ_JALJXV010000010.1"/>
</dbReference>
<dbReference type="Pfam" id="PF13242">
    <property type="entry name" value="Hydrolase_like"/>
    <property type="match status" value="1"/>
</dbReference>
<dbReference type="PANTHER" id="PTHR19288:SF46">
    <property type="entry name" value="HALOACID DEHALOGENASE-LIKE HYDROLASE DOMAIN-CONTAINING PROTEIN 2"/>
    <property type="match status" value="1"/>
</dbReference>
<dbReference type="InterPro" id="IPR036412">
    <property type="entry name" value="HAD-like_sf"/>
</dbReference>
<evidence type="ECO:0000313" key="1">
    <source>
        <dbReference type="EMBL" id="MCP1676684.1"/>
    </source>
</evidence>
<proteinExistence type="predicted"/>
<dbReference type="NCBIfam" id="TIGR01460">
    <property type="entry name" value="HAD-SF-IIA"/>
    <property type="match status" value="1"/>
</dbReference>
<comment type="caution">
    <text evidence="1">The sequence shown here is derived from an EMBL/GenBank/DDBJ whole genome shotgun (WGS) entry which is preliminary data.</text>
</comment>
<dbReference type="Pfam" id="PF13344">
    <property type="entry name" value="Hydrolase_6"/>
    <property type="match status" value="1"/>
</dbReference>
<dbReference type="GO" id="GO:0016791">
    <property type="term" value="F:phosphatase activity"/>
    <property type="evidence" value="ECO:0007669"/>
    <property type="project" value="TreeGrafter"/>
</dbReference>
<dbReference type="Gene3D" id="3.40.50.1000">
    <property type="entry name" value="HAD superfamily/HAD-like"/>
    <property type="match status" value="2"/>
</dbReference>
<organism evidence="1 2">
    <name type="scientific">Natronocella acetinitrilica</name>
    <dbReference type="NCBI Taxonomy" id="414046"/>
    <lineage>
        <taxon>Bacteria</taxon>
        <taxon>Pseudomonadati</taxon>
        <taxon>Pseudomonadota</taxon>
        <taxon>Gammaproteobacteria</taxon>
        <taxon>Chromatiales</taxon>
        <taxon>Ectothiorhodospiraceae</taxon>
        <taxon>Natronocella</taxon>
    </lineage>
</organism>
<evidence type="ECO:0000313" key="2">
    <source>
        <dbReference type="Proteomes" id="UP001205843"/>
    </source>
</evidence>
<dbReference type="Proteomes" id="UP001205843">
    <property type="component" value="Unassembled WGS sequence"/>
</dbReference>
<keyword evidence="1" id="KW-0378">Hydrolase</keyword>
<reference evidence="1" key="1">
    <citation type="submission" date="2022-03" db="EMBL/GenBank/DDBJ databases">
        <title>Genomic Encyclopedia of Type Strains, Phase III (KMG-III): the genomes of soil and plant-associated and newly described type strains.</title>
        <authorList>
            <person name="Whitman W."/>
        </authorList>
    </citation>
    <scope>NUCLEOTIDE SEQUENCE</scope>
    <source>
        <strain evidence="1">ANL 6-2</strain>
    </source>
</reference>
<protein>
    <submittedName>
        <fullName evidence="1">HAD superfamily hydrolase (TIGR01450 family)</fullName>
    </submittedName>
</protein>